<gene>
    <name evidence="2" type="ORF">QBC41DRAFT_107288</name>
</gene>
<feature type="compositionally biased region" description="Polar residues" evidence="1">
    <location>
        <begin position="123"/>
        <end position="140"/>
    </location>
</feature>
<feature type="region of interest" description="Disordered" evidence="1">
    <location>
        <begin position="1"/>
        <end position="25"/>
    </location>
</feature>
<name>A0AA39ZF88_9PEZI</name>
<feature type="compositionally biased region" description="Polar residues" evidence="1">
    <location>
        <begin position="150"/>
        <end position="162"/>
    </location>
</feature>
<dbReference type="EMBL" id="JAULSY010000042">
    <property type="protein sequence ID" value="KAK0669458.1"/>
    <property type="molecule type" value="Genomic_DNA"/>
</dbReference>
<sequence>MSPITIPSITELDFTPPATPSNTLGNDKLPSLMNLASNLTPPSTPQTTMARMDITIRLRPSLPLDQITTQTRSVPPSDQQIPSIRSLIASVPAPNCRHLGGPFTAPPSPSGSLFSAVSWSEPASRSNSVTGPWVSGQYSPPLSRRGSSDGGSTIMTPTSGRSTPELPIRSSRRNSSRTEPYSTKRVRGTDTVESSRAPAGEAKKGKRSNLKYTAEQHDFIIYRKEDLGETWKDIEHAYIQQWQAHDPLDNRKTTGLQCIFYRQNLLVPRMNNTDEKLLVLDPPPFRMTHPAGADPKNSDLVLDEDYAEYVVYKGVPHRLEDGKVRKYGRPRPLLERSPEELVEQRYEWLPRDYLDKAQELALKRNQQRWQWLQQYGSRPDAWIDSSEPVENRSKVAEGTHLYKLLPRSKPPVEYECRPVKVVEGSHLYKMVRQAVQPALDRQYRSGGDCQSLYRPHM</sequence>
<evidence type="ECO:0000313" key="3">
    <source>
        <dbReference type="Proteomes" id="UP001174997"/>
    </source>
</evidence>
<proteinExistence type="predicted"/>
<organism evidence="2 3">
    <name type="scientific">Cercophora samala</name>
    <dbReference type="NCBI Taxonomy" id="330535"/>
    <lineage>
        <taxon>Eukaryota</taxon>
        <taxon>Fungi</taxon>
        <taxon>Dikarya</taxon>
        <taxon>Ascomycota</taxon>
        <taxon>Pezizomycotina</taxon>
        <taxon>Sordariomycetes</taxon>
        <taxon>Sordariomycetidae</taxon>
        <taxon>Sordariales</taxon>
        <taxon>Lasiosphaeriaceae</taxon>
        <taxon>Cercophora</taxon>
    </lineage>
</organism>
<dbReference type="Proteomes" id="UP001174997">
    <property type="component" value="Unassembled WGS sequence"/>
</dbReference>
<protein>
    <submittedName>
        <fullName evidence="2">Uncharacterized protein</fullName>
    </submittedName>
</protein>
<keyword evidence="3" id="KW-1185">Reference proteome</keyword>
<feature type="region of interest" description="Disordered" evidence="1">
    <location>
        <begin position="123"/>
        <end position="208"/>
    </location>
</feature>
<reference evidence="2" key="1">
    <citation type="submission" date="2023-06" db="EMBL/GenBank/DDBJ databases">
        <title>Genome-scale phylogeny and comparative genomics of the fungal order Sordariales.</title>
        <authorList>
            <consortium name="Lawrence Berkeley National Laboratory"/>
            <person name="Hensen N."/>
            <person name="Bonometti L."/>
            <person name="Westerberg I."/>
            <person name="Brannstrom I.O."/>
            <person name="Guillou S."/>
            <person name="Cros-Aarteil S."/>
            <person name="Calhoun S."/>
            <person name="Haridas S."/>
            <person name="Kuo A."/>
            <person name="Mondo S."/>
            <person name="Pangilinan J."/>
            <person name="Riley R."/>
            <person name="Labutti K."/>
            <person name="Andreopoulos B."/>
            <person name="Lipzen A."/>
            <person name="Chen C."/>
            <person name="Yanf M."/>
            <person name="Daum C."/>
            <person name="Ng V."/>
            <person name="Clum A."/>
            <person name="Steindorff A."/>
            <person name="Ohm R."/>
            <person name="Martin F."/>
            <person name="Silar P."/>
            <person name="Natvig D."/>
            <person name="Lalanne C."/>
            <person name="Gautier V."/>
            <person name="Ament-Velasquez S.L."/>
            <person name="Kruys A."/>
            <person name="Hutchinson M.I."/>
            <person name="Powell A.J."/>
            <person name="Barry K."/>
            <person name="Miller A.N."/>
            <person name="Grigoriev I.V."/>
            <person name="Debuchy R."/>
            <person name="Gladieux P."/>
            <person name="Thoren M.H."/>
            <person name="Johannesson H."/>
        </authorList>
    </citation>
    <scope>NUCLEOTIDE SEQUENCE</scope>
    <source>
        <strain evidence="2">CBS 307.81</strain>
    </source>
</reference>
<comment type="caution">
    <text evidence="2">The sequence shown here is derived from an EMBL/GenBank/DDBJ whole genome shotgun (WGS) entry which is preliminary data.</text>
</comment>
<accession>A0AA39ZF88</accession>
<evidence type="ECO:0000256" key="1">
    <source>
        <dbReference type="SAM" id="MobiDB-lite"/>
    </source>
</evidence>
<evidence type="ECO:0000313" key="2">
    <source>
        <dbReference type="EMBL" id="KAK0669458.1"/>
    </source>
</evidence>
<dbReference type="AlphaFoldDB" id="A0AA39ZF88"/>